<evidence type="ECO:0000313" key="12">
    <source>
        <dbReference type="Proteomes" id="UP000607653"/>
    </source>
</evidence>
<evidence type="ECO:0000256" key="3">
    <source>
        <dbReference type="ARBA" id="ARBA00022622"/>
    </source>
</evidence>
<keyword evidence="2" id="KW-1003">Cell membrane</keyword>
<dbReference type="InterPro" id="IPR044788">
    <property type="entry name" value="X8_dom_prot"/>
</dbReference>
<comment type="subcellular location">
    <subcellularLocation>
        <location evidence="1">Cell membrane</location>
        <topology evidence="1">Lipid-anchor</topology>
        <topology evidence="1">GPI-anchor</topology>
    </subcellularLocation>
</comment>
<dbReference type="GO" id="GO:0005886">
    <property type="term" value="C:plasma membrane"/>
    <property type="evidence" value="ECO:0007669"/>
    <property type="project" value="UniProtKB-SubCell"/>
</dbReference>
<organism evidence="11 12">
    <name type="scientific">Nelumbo nucifera</name>
    <name type="common">Sacred lotus</name>
    <dbReference type="NCBI Taxonomy" id="4432"/>
    <lineage>
        <taxon>Eukaryota</taxon>
        <taxon>Viridiplantae</taxon>
        <taxon>Streptophyta</taxon>
        <taxon>Embryophyta</taxon>
        <taxon>Tracheophyta</taxon>
        <taxon>Spermatophyta</taxon>
        <taxon>Magnoliopsida</taxon>
        <taxon>Proteales</taxon>
        <taxon>Nelumbonaceae</taxon>
        <taxon>Nelumbo</taxon>
    </lineage>
</organism>
<dbReference type="PANTHER" id="PTHR31044">
    <property type="entry name" value="BETA-1,3 GLUCANASE"/>
    <property type="match status" value="1"/>
</dbReference>
<dbReference type="EMBL" id="DUZY01000003">
    <property type="protein sequence ID" value="DAD32977.1"/>
    <property type="molecule type" value="Genomic_DNA"/>
</dbReference>
<proteinExistence type="predicted"/>
<keyword evidence="6" id="KW-1015">Disulfide bond</keyword>
<evidence type="ECO:0000256" key="2">
    <source>
        <dbReference type="ARBA" id="ARBA00022475"/>
    </source>
</evidence>
<keyword evidence="5" id="KW-0472">Membrane</keyword>
<feature type="region of interest" description="Disordered" evidence="8">
    <location>
        <begin position="314"/>
        <end position="334"/>
    </location>
</feature>
<feature type="compositionally biased region" description="Low complexity" evidence="8">
    <location>
        <begin position="314"/>
        <end position="332"/>
    </location>
</feature>
<dbReference type="PANTHER" id="PTHR31044:SF120">
    <property type="entry name" value="CARBOHYDRATE-BINDING X8 DOMAIN SUPERFAMILY PROTEIN"/>
    <property type="match status" value="1"/>
</dbReference>
<dbReference type="InterPro" id="IPR012946">
    <property type="entry name" value="X8"/>
</dbReference>
<dbReference type="GO" id="GO:0009506">
    <property type="term" value="C:plasmodesma"/>
    <property type="evidence" value="ECO:0007669"/>
    <property type="project" value="UniProtKB-ARBA"/>
</dbReference>
<dbReference type="GO" id="GO:0098552">
    <property type="term" value="C:side of membrane"/>
    <property type="evidence" value="ECO:0007669"/>
    <property type="project" value="UniProtKB-KW"/>
</dbReference>
<reference evidence="11 12" key="1">
    <citation type="journal article" date="2020" name="Mol. Biol. Evol.">
        <title>Distinct Expression and Methylation Patterns for Genes with Different Fates following a Single Whole-Genome Duplication in Flowering Plants.</title>
        <authorList>
            <person name="Shi T."/>
            <person name="Rahmani R.S."/>
            <person name="Gugger P.F."/>
            <person name="Wang M."/>
            <person name="Li H."/>
            <person name="Zhang Y."/>
            <person name="Li Z."/>
            <person name="Wang Q."/>
            <person name="Van de Peer Y."/>
            <person name="Marchal K."/>
            <person name="Chen J."/>
        </authorList>
    </citation>
    <scope>NUCLEOTIDE SEQUENCE [LARGE SCALE GENOMIC DNA]</scope>
    <source>
        <tissue evidence="11">Leaf</tissue>
    </source>
</reference>
<keyword evidence="12" id="KW-1185">Reference proteome</keyword>
<keyword evidence="4 9" id="KW-0732">Signal</keyword>
<evidence type="ECO:0000256" key="6">
    <source>
        <dbReference type="ARBA" id="ARBA00023157"/>
    </source>
</evidence>
<dbReference type="Pfam" id="PF07983">
    <property type="entry name" value="X8"/>
    <property type="match status" value="1"/>
</dbReference>
<dbReference type="Gene3D" id="1.20.58.1040">
    <property type="match status" value="1"/>
</dbReference>
<feature type="region of interest" description="Disordered" evidence="8">
    <location>
        <begin position="104"/>
        <end position="138"/>
    </location>
</feature>
<gene>
    <name evidence="11" type="ORF">HUJ06_011828</name>
</gene>
<dbReference type="AlphaFoldDB" id="A0A822YKE5"/>
<comment type="caution">
    <text evidence="11">The sequence shown here is derived from an EMBL/GenBank/DDBJ whole genome shotgun (WGS) entry which is preliminary data.</text>
</comment>
<evidence type="ECO:0000256" key="8">
    <source>
        <dbReference type="SAM" id="MobiDB-lite"/>
    </source>
</evidence>
<evidence type="ECO:0000256" key="4">
    <source>
        <dbReference type="ARBA" id="ARBA00022729"/>
    </source>
</evidence>
<dbReference type="SMART" id="SM00768">
    <property type="entry name" value="X8"/>
    <property type="match status" value="1"/>
</dbReference>
<keyword evidence="7" id="KW-0325">Glycoprotein</keyword>
<feature type="chain" id="PRO_5032427698" description="X8 domain-containing protein" evidence="9">
    <location>
        <begin position="18"/>
        <end position="386"/>
    </location>
</feature>
<feature type="domain" description="X8" evidence="10">
    <location>
        <begin position="221"/>
        <end position="305"/>
    </location>
</feature>
<evidence type="ECO:0000256" key="1">
    <source>
        <dbReference type="ARBA" id="ARBA00004609"/>
    </source>
</evidence>
<sequence length="386" mass="40095">MSLLLFITVTFPWLTVSSSVVSNAVDVSEFSSTIMRYIESNTEAKGSVSGLFAQISPMVKSEKKQLNNEEEQMLASSHKLHDMKQKPISTRTTLYEHDVISSPAATLPTNPTPTIVTVPSTNPVTITPTNPATTPVTVPSTTPVTVPSVNPVNPPATVPITNPVTTPITTPSPTTPIITNPVTTYPVSPPGSIPVTTPVTTPTTNPAAPATTGAPIIPGQSWCIAKSGILQNALQNALDYACGIGGADCSAIQPTESCYNPNTLQNHASYAFNSYFQKNPVPSSCDFGGTAVIVNTNPSIGSCVYPSTSTPTSSSSSSLSSPPATSSNSPAPVFGTSNPATATTIFGTQPPPGSSTSVSISVTLQPQVGYIILVMPIIFVTLTMRM</sequence>
<protein>
    <recommendedName>
        <fullName evidence="10">X8 domain-containing protein</fullName>
    </recommendedName>
</protein>
<evidence type="ECO:0000256" key="9">
    <source>
        <dbReference type="SAM" id="SignalP"/>
    </source>
</evidence>
<evidence type="ECO:0000313" key="11">
    <source>
        <dbReference type="EMBL" id="DAD32977.1"/>
    </source>
</evidence>
<name>A0A822YKE5_NELNU</name>
<keyword evidence="3" id="KW-0449">Lipoprotein</keyword>
<evidence type="ECO:0000256" key="7">
    <source>
        <dbReference type="ARBA" id="ARBA00023180"/>
    </source>
</evidence>
<dbReference type="FunFam" id="1.20.58.1040:FF:000001">
    <property type="entry name" value="Glucan endo-1,3-beta-glucosidase 4"/>
    <property type="match status" value="1"/>
</dbReference>
<keyword evidence="3" id="KW-0336">GPI-anchor</keyword>
<accession>A0A822YKE5</accession>
<feature type="signal peptide" evidence="9">
    <location>
        <begin position="1"/>
        <end position="17"/>
    </location>
</feature>
<evidence type="ECO:0000259" key="10">
    <source>
        <dbReference type="SMART" id="SM00768"/>
    </source>
</evidence>
<feature type="region of interest" description="Disordered" evidence="8">
    <location>
        <begin position="163"/>
        <end position="182"/>
    </location>
</feature>
<evidence type="ECO:0000256" key="5">
    <source>
        <dbReference type="ARBA" id="ARBA00023136"/>
    </source>
</evidence>
<dbReference type="Proteomes" id="UP000607653">
    <property type="component" value="Unassembled WGS sequence"/>
</dbReference>